<dbReference type="InterPro" id="IPR047650">
    <property type="entry name" value="Transpos_IS110"/>
</dbReference>
<evidence type="ECO:0000313" key="3">
    <source>
        <dbReference type="EMBL" id="SLM11654.1"/>
    </source>
</evidence>
<dbReference type="PANTHER" id="PTHR33055">
    <property type="entry name" value="TRANSPOSASE FOR INSERTION SEQUENCE ELEMENT IS1111A"/>
    <property type="match status" value="1"/>
</dbReference>
<dbReference type="EMBL" id="FWDM01000014">
    <property type="protein sequence ID" value="SLM11654.1"/>
    <property type="molecule type" value="Genomic_DNA"/>
</dbReference>
<protein>
    <recommendedName>
        <fullName evidence="2">Transposase IS110-like N-terminal domain-containing protein</fullName>
    </recommendedName>
</protein>
<proteinExistence type="predicted"/>
<dbReference type="AlphaFoldDB" id="A0A3P3XH75"/>
<keyword evidence="1" id="KW-0175">Coiled coil</keyword>
<feature type="coiled-coil region" evidence="1">
    <location>
        <begin position="182"/>
        <end position="209"/>
    </location>
</feature>
<name>A0A3P3XH75_9SPIR</name>
<dbReference type="GO" id="GO:0003677">
    <property type="term" value="F:DNA binding"/>
    <property type="evidence" value="ECO:0007669"/>
    <property type="project" value="InterPro"/>
</dbReference>
<dbReference type="GO" id="GO:0004803">
    <property type="term" value="F:transposase activity"/>
    <property type="evidence" value="ECO:0007669"/>
    <property type="project" value="InterPro"/>
</dbReference>
<dbReference type="PANTHER" id="PTHR33055:SF17">
    <property type="entry name" value="THIRD ORF IN TRANSPOSON ISC1491"/>
    <property type="match status" value="1"/>
</dbReference>
<dbReference type="Pfam" id="PF01548">
    <property type="entry name" value="DEDD_Tnp_IS110"/>
    <property type="match status" value="1"/>
</dbReference>
<organism evidence="3">
    <name type="scientific">uncultured spirochete</name>
    <dbReference type="NCBI Taxonomy" id="156406"/>
    <lineage>
        <taxon>Bacteria</taxon>
        <taxon>Pseudomonadati</taxon>
        <taxon>Spirochaetota</taxon>
        <taxon>Spirochaetia</taxon>
        <taxon>Spirochaetales</taxon>
        <taxon>environmental samples</taxon>
    </lineage>
</organism>
<evidence type="ECO:0000256" key="1">
    <source>
        <dbReference type="SAM" id="Coils"/>
    </source>
</evidence>
<sequence>MQYIAFDSHKRYTYAVVEDQDKGRVMEQRIAHRKGEIREFLSRHEPGSPVALETIGSWYWIVDEIEAAGMLPRLVNARKAKMMLASSKKTDRLDAKGLNTLQRAGTLPTVWIPPGAVRDIRELFRTRMVLTREVTRLKNRILSCFSKYGISFNDTSDAFNVKGRASLESALSLLPSHTCFAVQNLLGQLDAVKHSIKEFEARINQVKNIAPR</sequence>
<evidence type="ECO:0000259" key="2">
    <source>
        <dbReference type="Pfam" id="PF01548"/>
    </source>
</evidence>
<accession>A0A3P3XH75</accession>
<reference evidence="3" key="1">
    <citation type="submission" date="2017-02" db="EMBL/GenBank/DDBJ databases">
        <authorList>
            <person name="Regsiter A."/>
            <person name="William W."/>
        </authorList>
    </citation>
    <scope>NUCLEOTIDE SEQUENCE</scope>
    <source>
        <strain evidence="3">Bib</strain>
    </source>
</reference>
<dbReference type="GO" id="GO:0006313">
    <property type="term" value="P:DNA transposition"/>
    <property type="evidence" value="ECO:0007669"/>
    <property type="project" value="InterPro"/>
</dbReference>
<feature type="domain" description="Transposase IS110-like N-terminal" evidence="2">
    <location>
        <begin position="6"/>
        <end position="148"/>
    </location>
</feature>
<gene>
    <name evidence="3" type="ORF">SPIROBIBN47_210019</name>
</gene>
<dbReference type="InterPro" id="IPR002525">
    <property type="entry name" value="Transp_IS110-like_N"/>
</dbReference>